<dbReference type="RefSeq" id="WP_147012838.1">
    <property type="nucleotide sequence ID" value="NZ_VORB01000001.1"/>
</dbReference>
<dbReference type="PROSITE" id="PS51411">
    <property type="entry name" value="PSP1_C"/>
    <property type="match status" value="1"/>
</dbReference>
<feature type="compositionally biased region" description="Low complexity" evidence="1">
    <location>
        <begin position="396"/>
        <end position="420"/>
    </location>
</feature>
<feature type="region of interest" description="Disordered" evidence="1">
    <location>
        <begin position="360"/>
        <end position="435"/>
    </location>
</feature>
<dbReference type="NCBIfam" id="NF041131">
    <property type="entry name" value="RicT_YaaT_fam"/>
    <property type="match status" value="1"/>
</dbReference>
<dbReference type="AlphaFoldDB" id="A0A5C6VK84"/>
<accession>A0A5C6VK84</accession>
<keyword evidence="4" id="KW-1185">Reference proteome</keyword>
<dbReference type="GO" id="GO:0005737">
    <property type="term" value="C:cytoplasm"/>
    <property type="evidence" value="ECO:0007669"/>
    <property type="project" value="TreeGrafter"/>
</dbReference>
<dbReference type="OrthoDB" id="9779344at2"/>
<evidence type="ECO:0000259" key="2">
    <source>
        <dbReference type="PROSITE" id="PS51411"/>
    </source>
</evidence>
<dbReference type="InterPro" id="IPR047767">
    <property type="entry name" value="PSP1-like"/>
</dbReference>
<dbReference type="EMBL" id="VORB01000001">
    <property type="protein sequence ID" value="TXC85419.1"/>
    <property type="molecule type" value="Genomic_DNA"/>
</dbReference>
<protein>
    <recommendedName>
        <fullName evidence="2">PSP1 C-terminal domain-containing protein</fullName>
    </recommendedName>
</protein>
<sequence length="435" mass="49007">MACSNCSKGGIPAGCKGNGQCGTYGCNNLDVFDWLSDISLPNGKQEFDIVEVRFKGTRKAFFRNHKNIQLLVGDVIVVEGSPGHDVGLVSLTGELVRIQMQKKGEKVDNYEIKKVLRKATQADIDLCHEARKLEDSTMYRSREIAKELKLEMKISDVEYQGDKSKATFYYTAEDRVDFRELIKRLAEEFSIRVEMRQIGSRQEAARVGGIGSCGRELCCTTWLTDFRTVSTTAARYQQLSLNPQKLAGQCGKLKCCLNYELDMYVEAIKDFPKPELRLKTKKGIATHFKTDIFKKVVWYIYHEEGQSKDPIPIELNRVKEIIALNEKGEKPEDLRSYEFSIPTETAKPVELDFTDAMGTESLTRFDQKKKSKKKPSSRANNNNRRRQNQNQGGGKSANASKSGGPSNNSGNQGNKNSNSNRKGRSGGQRRRNPNK</sequence>
<dbReference type="PANTHER" id="PTHR43830:SF3">
    <property type="entry name" value="PROTEIN PSP1"/>
    <property type="match status" value="1"/>
</dbReference>
<feature type="domain" description="PSP1 C-terminal" evidence="2">
    <location>
        <begin position="113"/>
        <end position="198"/>
    </location>
</feature>
<evidence type="ECO:0000256" key="1">
    <source>
        <dbReference type="SAM" id="MobiDB-lite"/>
    </source>
</evidence>
<feature type="compositionally biased region" description="Basic residues" evidence="1">
    <location>
        <begin position="421"/>
        <end position="435"/>
    </location>
</feature>
<evidence type="ECO:0000313" key="3">
    <source>
        <dbReference type="EMBL" id="TXC85419.1"/>
    </source>
</evidence>
<organism evidence="3 4">
    <name type="scientific">Luteibaculum oceani</name>
    <dbReference type="NCBI Taxonomy" id="1294296"/>
    <lineage>
        <taxon>Bacteria</taxon>
        <taxon>Pseudomonadati</taxon>
        <taxon>Bacteroidota</taxon>
        <taxon>Flavobacteriia</taxon>
        <taxon>Flavobacteriales</taxon>
        <taxon>Luteibaculaceae</taxon>
        <taxon>Luteibaculum</taxon>
    </lineage>
</organism>
<proteinExistence type="predicted"/>
<dbReference type="InterPro" id="IPR007557">
    <property type="entry name" value="PSP1_C"/>
</dbReference>
<dbReference type="PANTHER" id="PTHR43830">
    <property type="entry name" value="PROTEIN PSP1"/>
    <property type="match status" value="1"/>
</dbReference>
<dbReference type="Proteomes" id="UP000321168">
    <property type="component" value="Unassembled WGS sequence"/>
</dbReference>
<name>A0A5C6VK84_9FLAO</name>
<dbReference type="Pfam" id="PF04468">
    <property type="entry name" value="PSP1"/>
    <property type="match status" value="1"/>
</dbReference>
<evidence type="ECO:0000313" key="4">
    <source>
        <dbReference type="Proteomes" id="UP000321168"/>
    </source>
</evidence>
<comment type="caution">
    <text evidence="3">The sequence shown here is derived from an EMBL/GenBank/DDBJ whole genome shotgun (WGS) entry which is preliminary data.</text>
</comment>
<reference evidence="3 4" key="1">
    <citation type="submission" date="2019-08" db="EMBL/GenBank/DDBJ databases">
        <title>Genome of Luteibaculum oceani JCM 18817.</title>
        <authorList>
            <person name="Bowman J.P."/>
        </authorList>
    </citation>
    <scope>NUCLEOTIDE SEQUENCE [LARGE SCALE GENOMIC DNA]</scope>
    <source>
        <strain evidence="3 4">JCM 18817</strain>
    </source>
</reference>
<gene>
    <name evidence="3" type="ORF">FRX97_01980</name>
</gene>